<evidence type="ECO:0000256" key="2">
    <source>
        <dbReference type="ARBA" id="ARBA00022723"/>
    </source>
</evidence>
<dbReference type="Gene3D" id="2.130.10.30">
    <property type="entry name" value="Regulator of chromosome condensation 1/beta-lactamase-inhibitor protein II"/>
    <property type="match status" value="3"/>
</dbReference>
<dbReference type="InterPro" id="IPR051210">
    <property type="entry name" value="Ub_ligase/GEF_domain"/>
</dbReference>
<dbReference type="Proteomes" id="UP000004994">
    <property type="component" value="Chromosome 2"/>
</dbReference>
<dbReference type="PROSITE" id="PS51375">
    <property type="entry name" value="PPR"/>
    <property type="match status" value="17"/>
</dbReference>
<dbReference type="InterPro" id="IPR011993">
    <property type="entry name" value="PH-like_dom_sf"/>
</dbReference>
<dbReference type="SMART" id="SM00064">
    <property type="entry name" value="FYVE"/>
    <property type="match status" value="1"/>
</dbReference>
<dbReference type="InterPro" id="IPR011011">
    <property type="entry name" value="Znf_FYVE_PHD"/>
</dbReference>
<dbReference type="InterPro" id="IPR000306">
    <property type="entry name" value="Znf_FYVE"/>
</dbReference>
<sequence>MGEEHLTIDPSDRAVEQAIVALKKGAHLLKYGRRGKPKFYPLRLSASMESVIRISHYFDPDGEKMMIYSNCRTKKTDEKFLIWYSGEKENQLRLSSITNVIRGQSTVIIQPEMENQCISLIYGNGERTLDLICKDKMQAETWFVGLRAVISRTHHHRMVDSLKSKRGTHSCISSPAGYMRRKQNLGLSAKTIRLSQVRSLAGSPTQSFSERCFTDGLSCSSESFFSESSLSNVMDNFTSCSSYFEPDDLSQTRASCAGTEIQTDMLAPLLPSSNESRPFGKNILRDVFIWGEGAEGGCLGVGEVKLDALSPKLLESTVMLDVQAISIGRSHASIVTKQGEVFCWGEGKNGRLGHKHDMDTARPKLVDSLNGVRVKSVSCGEYQTCALTFSGELYTWGDNSLCAELVGEEKKRSHWLPNRVCGSLGGVKISYVACAEWHTAIVSTSGQLFTYGDGTFGVLGHGNLQSVAQPKEVESLRGLWVKCVACGPWHTAAVVEVIVDRLKFNNPGGKLFTWGDGDKGRLGHPGEETKLLPTCVAKLVDHDFIQVSCASTLTAALSSTGKVYMMGSAVHGQLGNPEAKDKSLVLVQGKLREEFITEISSGSYHVAVLTSRGSVYTWGKGENGQLGLGDTKDRSWPTLVESLRDRQVEHIACGSSTTAAICLHKSASSTDQSSCKGCNMSFGITRKKQNCYNCGLLFCRTCCSKKTPNASLAPDKTKAFRVCDPCFYQLQRIAQSSRSSKLENRSPRPLPITIKAVTCEKVERDEADTTSSRMMSTKKYLTENNQCFDRRSANSLGESRQFSDPVTSLMDSFPRWGQVPCPKVFRRDYVQMRTQNPHLRNSLASASPTYFVEPKVVLSAGLTMEEDFQESEKILLKEVCKLRTQVESLERLCETRKEKIQESQQKVEEAWSVAKEEASKSKAAKEVIKALTSRLQAMSESFFAGAEANVQAIANVLQTTSTYSDSQNHTSGHRIVVPVANTQLEERNVDSLCGSPIVFSSTLRSFYNKEDNVESRSTEESCKETDHVQAGIRTSKVEWVEQYQLGVFITLTILPSGNKGLKRVRFSRKKFTEKEAKKWWEENQLSVYKKYDVEGYENVNQVLLKNIGKITECPFTCHLNPGCRPAPPQRHKTLSRRMTLKLFKCALPIRFLGNTFKISSRFMCADNKLDELVDSLLKFPEDECTPQEENKLKESSFSVQELGVLQDSILSSVSSKTDTGKFPEDVFLMINAIRNGNDGFGERTEKALRSFREKLNPGLVVDVLRNIHNPELGVKFFKWAGRQIGYVHNASVYDALLDLIGCVGVPQHLFNDIGKDDKEVLGKLLNVLIRKCCRNGWWNSALEELGRLKDSGFKPSAATYNALVQVFLQVDRLETASLIYKEMSELNFKMDKHTINSFTRSLCKVGKWRDALDLIDKEEFVPDTVIYTNMISGLCEGSFFEEAMNFLNLMRTISCIPNTVTYQVLLCALLNRRKLGRIKRVLNLMISEGCYPGQKIFNSLVHAYCRSGDYWYAYKLLKKMDGCGCQPGYVVYNILIGGICGNEELPSKDVLELAENVYSEMLTARLVLNKVNVVNFARCLCAFGKYEDAFSVIKEMMSKGFVPDVSTYSKVIGFLCNASKVDKAFLLFREMKRNGIVPDVYTYTILIDSFCKSGLIQQARNWLNEMIQKGCTPNVVTYTAIIHAYLKQRKISDANELFESMLMQGCIPNVVTFTALIDGYCKAGHLEKACQIYARMKGSLDTPEVDSYFKVNLDGNNEPNIVTFGAMVDGLCKAHKVKEAHNLLDIMLAEGCEPNHIVYDALIDGFCKVGKLDDAQEIFAKMSECGYSPSIYTYSSLIDRLFKDKHLDLAVKVLSKMLESSCPPNVVIYTEMVDGLCKVGKLDEAYKLMLMMEEKGCHPNVVTYTAMIDGFGKAGKVNKCLELIESMGNKGCAPNYITYSVAIKHCCAAGFLDEALQLLEEMKQISWPKHMASHLKVIEGFRREYLVSLGILEDMSDNNFLPVIPVYRLLIDRYQKAGRLESAVELLKEISSSSPFPHLDKRMYSSLIECLSVSNKIDLAFELYVDMMNKGAVPELTDFVNLIKGLISMNKWENALELSESFPPPFSSFRGQEMITLRPSNPEALPAGTSYTFLELHWLEGCSLAFLITIYLLWQLNEPVFSDRAVKQAIIALKKGAQLLKHGRRGKPNFYSLKAETWFCRLESYNIQDSPSQNGLDPLKSSRCAHSCVSSWKKQNLGLPAMTIRPSQHEFTPKVSVSSTQSSTCLWSGEFGAEFVTRLFENL</sequence>
<dbReference type="SUPFAM" id="SSF57903">
    <property type="entry name" value="FYVE/PHD zinc finger"/>
    <property type="match status" value="1"/>
</dbReference>
<dbReference type="PANTHER" id="PTHR22870:SF361">
    <property type="entry name" value="FYVE-TYPE DOMAIN-CONTAINING PROTEIN"/>
    <property type="match status" value="1"/>
</dbReference>
<dbReference type="GO" id="GO:0008270">
    <property type="term" value="F:zinc ion binding"/>
    <property type="evidence" value="ECO:0007669"/>
    <property type="project" value="UniProtKB-KW"/>
</dbReference>
<feature type="repeat" description="RCC1" evidence="7">
    <location>
        <begin position="285"/>
        <end position="338"/>
    </location>
</feature>
<feature type="repeat" description="PPR" evidence="8">
    <location>
        <begin position="1760"/>
        <end position="1794"/>
    </location>
</feature>
<dbReference type="SUPFAM" id="SSF50985">
    <property type="entry name" value="RCC1/BLIP-II"/>
    <property type="match status" value="1"/>
</dbReference>
<dbReference type="SUPFAM" id="SSF50729">
    <property type="entry name" value="PH domain-like"/>
    <property type="match status" value="1"/>
</dbReference>
<feature type="domain" description="BRX" evidence="10">
    <location>
        <begin position="1037"/>
        <end position="1092"/>
    </location>
</feature>
<feature type="repeat" description="PPR" evidence="8">
    <location>
        <begin position="1569"/>
        <end position="1603"/>
    </location>
</feature>
<feature type="repeat" description="RCC1" evidence="7">
    <location>
        <begin position="446"/>
        <end position="497"/>
    </location>
</feature>
<dbReference type="InterPro" id="IPR013083">
    <property type="entry name" value="Znf_RING/FYVE/PHD"/>
</dbReference>
<comment type="similarity">
    <text evidence="1">Belongs to the PPR family. P subfamily.</text>
</comment>
<dbReference type="NCBIfam" id="TIGR00756">
    <property type="entry name" value="PPR"/>
    <property type="match status" value="16"/>
</dbReference>
<feature type="repeat" description="PPR" evidence="8">
    <location>
        <begin position="2040"/>
        <end position="2074"/>
    </location>
</feature>
<feature type="repeat" description="PPR" evidence="8">
    <location>
        <begin position="1493"/>
        <end position="1527"/>
    </location>
</feature>
<dbReference type="Pfam" id="PF13713">
    <property type="entry name" value="BRX_N"/>
    <property type="match status" value="1"/>
</dbReference>
<evidence type="ECO:0000256" key="8">
    <source>
        <dbReference type="PROSITE-ProRule" id="PRU00708"/>
    </source>
</evidence>
<dbReference type="PRINTS" id="PR00633">
    <property type="entry name" value="RCCNDNSATION"/>
</dbReference>
<feature type="repeat" description="PPR" evidence="8">
    <location>
        <begin position="1865"/>
        <end position="1899"/>
    </location>
</feature>
<feature type="repeat" description="PPR" evidence="8">
    <location>
        <begin position="1709"/>
        <end position="1743"/>
    </location>
</feature>
<feature type="repeat" description="PPR" evidence="8">
    <location>
        <begin position="1674"/>
        <end position="1708"/>
    </location>
</feature>
<feature type="repeat" description="PPR" evidence="8">
    <location>
        <begin position="1458"/>
        <end position="1492"/>
    </location>
</feature>
<feature type="repeat" description="PPR" evidence="8">
    <location>
        <begin position="1423"/>
        <end position="1457"/>
    </location>
</feature>
<accession>A0A3Q7F5D1</accession>
<dbReference type="InterPro" id="IPR027988">
    <property type="entry name" value="BRX_N"/>
</dbReference>
<dbReference type="PROSITE" id="PS50178">
    <property type="entry name" value="ZF_FYVE"/>
    <property type="match status" value="1"/>
</dbReference>
<feature type="repeat" description="RCC1" evidence="7">
    <location>
        <begin position="391"/>
        <end position="445"/>
    </location>
</feature>
<feature type="repeat" description="PPR" evidence="8">
    <location>
        <begin position="1795"/>
        <end position="1829"/>
    </location>
</feature>
<keyword evidence="5" id="KW-0862">Zinc</keyword>
<feature type="repeat" description="RCC1" evidence="7">
    <location>
        <begin position="339"/>
        <end position="390"/>
    </location>
</feature>
<feature type="repeat" description="PPR" evidence="8">
    <location>
        <begin position="1830"/>
        <end position="1864"/>
    </location>
</feature>
<dbReference type="Pfam" id="PF13041">
    <property type="entry name" value="PPR_2"/>
    <property type="match status" value="6"/>
</dbReference>
<dbReference type="PANTHER" id="PTHR22870">
    <property type="entry name" value="REGULATOR OF CHROMOSOME CONDENSATION"/>
    <property type="match status" value="1"/>
</dbReference>
<feature type="repeat" description="RCC1" evidence="7">
    <location>
        <begin position="613"/>
        <end position="664"/>
    </location>
</feature>
<dbReference type="Pfam" id="PF08381">
    <property type="entry name" value="BRX"/>
    <property type="match status" value="1"/>
</dbReference>
<protein>
    <recommendedName>
        <fullName evidence="13">FYVE-type domain-containing protein</fullName>
    </recommendedName>
</protein>
<reference evidence="11" key="1">
    <citation type="journal article" date="2012" name="Nature">
        <title>The tomato genome sequence provides insights into fleshy fruit evolution.</title>
        <authorList>
            <consortium name="Tomato Genome Consortium"/>
        </authorList>
    </citation>
    <scope>NUCLEOTIDE SEQUENCE [LARGE SCALE GENOMIC DNA]</scope>
    <source>
        <strain evidence="11">cv. Heinz 1706</strain>
    </source>
</reference>
<evidence type="ECO:0000256" key="4">
    <source>
        <dbReference type="ARBA" id="ARBA00022771"/>
    </source>
</evidence>
<evidence type="ECO:0000259" key="9">
    <source>
        <dbReference type="PROSITE" id="PS50178"/>
    </source>
</evidence>
<feature type="repeat" description="PPR" evidence="8">
    <location>
        <begin position="1639"/>
        <end position="1673"/>
    </location>
</feature>
<feature type="repeat" description="PPR" evidence="8">
    <location>
        <begin position="1900"/>
        <end position="1934"/>
    </location>
</feature>
<dbReference type="Gramene" id="Solyc02g081250.2.1">
    <property type="protein sequence ID" value="Solyc02g081250.2.1"/>
    <property type="gene ID" value="Solyc02g081250.2"/>
</dbReference>
<evidence type="ECO:0000259" key="10">
    <source>
        <dbReference type="PROSITE" id="PS51514"/>
    </source>
</evidence>
<feature type="repeat" description="PPR" evidence="8">
    <location>
        <begin position="1356"/>
        <end position="1390"/>
    </location>
</feature>
<dbReference type="PaxDb" id="4081-Solyc02g081250.1.1"/>
<dbReference type="Pfam" id="PF01363">
    <property type="entry name" value="FYVE"/>
    <property type="match status" value="1"/>
</dbReference>
<dbReference type="PROSITE" id="PS50012">
    <property type="entry name" value="RCC1_3"/>
    <property type="match status" value="7"/>
</dbReference>
<dbReference type="InterPro" id="IPR009091">
    <property type="entry name" value="RCC1/BLIP-II"/>
</dbReference>
<keyword evidence="12" id="KW-1185">Reference proteome</keyword>
<dbReference type="PROSITE" id="PS00626">
    <property type="entry name" value="RCC1_2"/>
    <property type="match status" value="1"/>
</dbReference>
<evidence type="ECO:0000256" key="5">
    <source>
        <dbReference type="ARBA" id="ARBA00022833"/>
    </source>
</evidence>
<keyword evidence="2" id="KW-0479">Metal-binding</keyword>
<dbReference type="InterPro" id="IPR013591">
    <property type="entry name" value="Brevis_radix_dom"/>
</dbReference>
<evidence type="ECO:0000256" key="7">
    <source>
        <dbReference type="PROSITE-ProRule" id="PRU00235"/>
    </source>
</evidence>
<evidence type="ECO:0008006" key="13">
    <source>
        <dbReference type="Google" id="ProtNLM"/>
    </source>
</evidence>
<dbReference type="FunFam" id="1.25.40.10:FF:000558">
    <property type="entry name" value="Pentatricopeptide repeat-containing protein At5g39710"/>
    <property type="match status" value="1"/>
</dbReference>
<dbReference type="Gene3D" id="1.25.40.10">
    <property type="entry name" value="Tetratricopeptide repeat domain"/>
    <property type="match status" value="8"/>
</dbReference>
<organism evidence="11">
    <name type="scientific">Solanum lycopersicum</name>
    <name type="common">Tomato</name>
    <name type="synonym">Lycopersicon esculentum</name>
    <dbReference type="NCBI Taxonomy" id="4081"/>
    <lineage>
        <taxon>Eukaryota</taxon>
        <taxon>Viridiplantae</taxon>
        <taxon>Streptophyta</taxon>
        <taxon>Embryophyta</taxon>
        <taxon>Tracheophyta</taxon>
        <taxon>Spermatophyta</taxon>
        <taxon>Magnoliopsida</taxon>
        <taxon>eudicotyledons</taxon>
        <taxon>Gunneridae</taxon>
        <taxon>Pentapetalae</taxon>
        <taxon>asterids</taxon>
        <taxon>lamiids</taxon>
        <taxon>Solanales</taxon>
        <taxon>Solanaceae</taxon>
        <taxon>Solanoideae</taxon>
        <taxon>Solaneae</taxon>
        <taxon>Solanum</taxon>
        <taxon>Solanum subgen. Lycopersicon</taxon>
    </lineage>
</organism>
<dbReference type="Gene3D" id="3.30.40.10">
    <property type="entry name" value="Zinc/RING finger domain, C3HC4 (zinc finger)"/>
    <property type="match status" value="1"/>
</dbReference>
<evidence type="ECO:0000256" key="6">
    <source>
        <dbReference type="PROSITE-ProRule" id="PRU00091"/>
    </source>
</evidence>
<dbReference type="InterPro" id="IPR011990">
    <property type="entry name" value="TPR-like_helical_dom_sf"/>
</dbReference>
<dbReference type="STRING" id="4081.A0A3Q7F5D1"/>
<reference evidence="11" key="2">
    <citation type="submission" date="2019-01" db="UniProtKB">
        <authorList>
            <consortium name="EnsemblPlants"/>
        </authorList>
    </citation>
    <scope>IDENTIFICATION</scope>
    <source>
        <strain evidence="11">cv. Heinz 1706</strain>
    </source>
</reference>
<keyword evidence="4 6" id="KW-0863">Zinc-finger</keyword>
<dbReference type="PROSITE" id="PS51514">
    <property type="entry name" value="BRX"/>
    <property type="match status" value="1"/>
</dbReference>
<dbReference type="Pfam" id="PF12854">
    <property type="entry name" value="PPR_1"/>
    <property type="match status" value="2"/>
</dbReference>
<dbReference type="CDD" id="cd13365">
    <property type="entry name" value="PH_PLC_plant-like"/>
    <property type="match status" value="1"/>
</dbReference>
<feature type="repeat" description="PPR" evidence="8">
    <location>
        <begin position="1321"/>
        <end position="1355"/>
    </location>
</feature>
<evidence type="ECO:0000313" key="12">
    <source>
        <dbReference type="Proteomes" id="UP000004994"/>
    </source>
</evidence>
<dbReference type="InterPro" id="IPR058923">
    <property type="entry name" value="RCC1-like_dom"/>
</dbReference>
<dbReference type="EnsemblPlants" id="Solyc02g081250.2.1">
    <property type="protein sequence ID" value="Solyc02g081250.2.1"/>
    <property type="gene ID" value="Solyc02g081250.2"/>
</dbReference>
<evidence type="ECO:0000256" key="1">
    <source>
        <dbReference type="ARBA" id="ARBA00007626"/>
    </source>
</evidence>
<dbReference type="InterPro" id="IPR017455">
    <property type="entry name" value="Znf_FYVE-rel"/>
</dbReference>
<feature type="repeat" description="PPR" evidence="8">
    <location>
        <begin position="1604"/>
        <end position="1638"/>
    </location>
</feature>
<dbReference type="InterPro" id="IPR002885">
    <property type="entry name" value="PPR_rpt"/>
</dbReference>
<feature type="domain" description="FYVE-type" evidence="9">
    <location>
        <begin position="669"/>
        <end position="731"/>
    </location>
</feature>
<dbReference type="Pfam" id="PF01535">
    <property type="entry name" value="PPR"/>
    <property type="match status" value="5"/>
</dbReference>
<feature type="repeat" description="PPR" evidence="8">
    <location>
        <begin position="1935"/>
        <end position="1969"/>
    </location>
</feature>
<feature type="repeat" description="RCC1" evidence="7">
    <location>
        <begin position="561"/>
        <end position="612"/>
    </location>
</feature>
<dbReference type="InterPro" id="IPR000408">
    <property type="entry name" value="Reg_chr_condens"/>
</dbReference>
<feature type="repeat" description="RCC1" evidence="7">
    <location>
        <begin position="509"/>
        <end position="560"/>
    </location>
</feature>
<evidence type="ECO:0000313" key="11">
    <source>
        <dbReference type="EnsemblPlants" id="Solyc02g081250.2.1"/>
    </source>
</evidence>
<name>A0A3Q7F5D1_SOLLC</name>
<dbReference type="InParanoid" id="A0A3Q7F5D1"/>
<proteinExistence type="inferred from homology"/>
<dbReference type="Gene3D" id="2.30.29.30">
    <property type="entry name" value="Pleckstrin-homology domain (PH domain)/Phosphotyrosine-binding domain (PTB)"/>
    <property type="match status" value="1"/>
</dbReference>
<dbReference type="Pfam" id="PF25390">
    <property type="entry name" value="WD40_RLD"/>
    <property type="match status" value="1"/>
</dbReference>
<keyword evidence="3" id="KW-0677">Repeat</keyword>
<evidence type="ECO:0000256" key="3">
    <source>
        <dbReference type="ARBA" id="ARBA00022737"/>
    </source>
</evidence>